<name>A0ABY4IXS7_9MICO</name>
<feature type="transmembrane region" description="Helical" evidence="2">
    <location>
        <begin position="130"/>
        <end position="163"/>
    </location>
</feature>
<protein>
    <submittedName>
        <fullName evidence="4">DUF4190 domain-containing protein</fullName>
    </submittedName>
</protein>
<keyword evidence="5" id="KW-1185">Reference proteome</keyword>
<keyword evidence="2" id="KW-0812">Transmembrane</keyword>
<feature type="transmembrane region" description="Helical" evidence="2">
    <location>
        <begin position="80"/>
        <end position="109"/>
    </location>
</feature>
<evidence type="ECO:0000256" key="1">
    <source>
        <dbReference type="SAM" id="MobiDB-lite"/>
    </source>
</evidence>
<dbReference type="EMBL" id="CP078078">
    <property type="protein sequence ID" value="UPL17565.1"/>
    <property type="molecule type" value="Genomic_DNA"/>
</dbReference>
<dbReference type="InterPro" id="IPR025241">
    <property type="entry name" value="DUF4190"/>
</dbReference>
<evidence type="ECO:0000313" key="4">
    <source>
        <dbReference type="EMBL" id="UPL17565.1"/>
    </source>
</evidence>
<dbReference type="Proteomes" id="UP000830631">
    <property type="component" value="Chromosome"/>
</dbReference>
<sequence>MSDNRTPSPGDETPVSPPPPPAPPAPSAPPPQLGYAPPAQPGYGVAPSQPGWGAAPVQPGYSPPSAPVYPVVVSRPTSPLAVTSLVCGLAGIVLFWAVIPLLASVAAVITGHMALGQTKRNPGIGGRGMAIAGLILGYAVVGVGVFILVSTIISFLFLGAFSLPFIFAG</sequence>
<dbReference type="Pfam" id="PF13828">
    <property type="entry name" value="DUF4190"/>
    <property type="match status" value="1"/>
</dbReference>
<feature type="region of interest" description="Disordered" evidence="1">
    <location>
        <begin position="1"/>
        <end position="49"/>
    </location>
</feature>
<keyword evidence="2" id="KW-0472">Membrane</keyword>
<reference evidence="4 5" key="1">
    <citation type="submission" date="2021-06" db="EMBL/GenBank/DDBJ databases">
        <title>Genome-based taxonomic framework of Microbacterium strains isolated from marine environment, the description of four new species and reclassification of four preexisting species.</title>
        <authorList>
            <person name="Lee S.D."/>
            <person name="Kim S.-M."/>
            <person name="Byeon Y.-S."/>
            <person name="Yang H.L."/>
            <person name="Kim I.S."/>
        </authorList>
    </citation>
    <scope>NUCLEOTIDE SEQUENCE [LARGE SCALE GENOMIC DNA]</scope>
    <source>
        <strain evidence="4 5">KSW4-10</strain>
    </source>
</reference>
<organism evidence="4 5">
    <name type="scientific">Microbacterium aurugineum</name>
    <dbReference type="NCBI Taxonomy" id="2851642"/>
    <lineage>
        <taxon>Bacteria</taxon>
        <taxon>Bacillati</taxon>
        <taxon>Actinomycetota</taxon>
        <taxon>Actinomycetes</taxon>
        <taxon>Micrococcales</taxon>
        <taxon>Microbacteriaceae</taxon>
        <taxon>Microbacterium</taxon>
    </lineage>
</organism>
<feature type="domain" description="DUF4190" evidence="3">
    <location>
        <begin position="80"/>
        <end position="145"/>
    </location>
</feature>
<keyword evidence="2" id="KW-1133">Transmembrane helix</keyword>
<dbReference type="RefSeq" id="WP_261812537.1">
    <property type="nucleotide sequence ID" value="NZ_CP078078.1"/>
</dbReference>
<evidence type="ECO:0000259" key="3">
    <source>
        <dbReference type="Pfam" id="PF13828"/>
    </source>
</evidence>
<evidence type="ECO:0000313" key="5">
    <source>
        <dbReference type="Proteomes" id="UP000830631"/>
    </source>
</evidence>
<accession>A0ABY4IXS7</accession>
<feature type="compositionally biased region" description="Pro residues" evidence="1">
    <location>
        <begin position="15"/>
        <end position="32"/>
    </location>
</feature>
<evidence type="ECO:0000256" key="2">
    <source>
        <dbReference type="SAM" id="Phobius"/>
    </source>
</evidence>
<gene>
    <name evidence="4" type="ORF">KV397_07270</name>
</gene>
<proteinExistence type="predicted"/>